<evidence type="ECO:0000259" key="1">
    <source>
        <dbReference type="Pfam" id="PF00011"/>
    </source>
</evidence>
<dbReference type="InterPro" id="IPR002068">
    <property type="entry name" value="A-crystallin/Hsp20_dom"/>
</dbReference>
<gene>
    <name evidence="2" type="ORF">DCHRY22_LOCUS6290</name>
</gene>
<dbReference type="OrthoDB" id="7414394at2759"/>
<keyword evidence="3" id="KW-1185">Reference proteome</keyword>
<accession>A0A8J2QMK8</accession>
<name>A0A8J2QMK8_9NEOP</name>
<proteinExistence type="predicted"/>
<organism evidence="2 3">
    <name type="scientific">Danaus chrysippus</name>
    <name type="common">African queen</name>
    <dbReference type="NCBI Taxonomy" id="151541"/>
    <lineage>
        <taxon>Eukaryota</taxon>
        <taxon>Metazoa</taxon>
        <taxon>Ecdysozoa</taxon>
        <taxon>Arthropoda</taxon>
        <taxon>Hexapoda</taxon>
        <taxon>Insecta</taxon>
        <taxon>Pterygota</taxon>
        <taxon>Neoptera</taxon>
        <taxon>Endopterygota</taxon>
        <taxon>Lepidoptera</taxon>
        <taxon>Glossata</taxon>
        <taxon>Ditrysia</taxon>
        <taxon>Papilionoidea</taxon>
        <taxon>Nymphalidae</taxon>
        <taxon>Danainae</taxon>
        <taxon>Danaini</taxon>
        <taxon>Danaina</taxon>
        <taxon>Danaus</taxon>
        <taxon>Anosia</taxon>
    </lineage>
</organism>
<dbReference type="EMBL" id="CAKASE010000053">
    <property type="protein sequence ID" value="CAG9565455.1"/>
    <property type="molecule type" value="Genomic_DNA"/>
</dbReference>
<dbReference type="CDD" id="cd00298">
    <property type="entry name" value="ACD_sHsps_p23-like"/>
    <property type="match status" value="1"/>
</dbReference>
<protein>
    <submittedName>
        <fullName evidence="2">(African queen) hypothetical protein</fullName>
    </submittedName>
</protein>
<evidence type="ECO:0000313" key="2">
    <source>
        <dbReference type="EMBL" id="CAG9565455.1"/>
    </source>
</evidence>
<evidence type="ECO:0000313" key="3">
    <source>
        <dbReference type="Proteomes" id="UP000789524"/>
    </source>
</evidence>
<dbReference type="InterPro" id="IPR008978">
    <property type="entry name" value="HSP20-like_chaperone"/>
</dbReference>
<dbReference type="AlphaFoldDB" id="A0A8J2QMK8"/>
<dbReference type="Pfam" id="PF00011">
    <property type="entry name" value="HSP20"/>
    <property type="match status" value="1"/>
</dbReference>
<feature type="domain" description="SHSP" evidence="1">
    <location>
        <begin position="43"/>
        <end position="78"/>
    </location>
</feature>
<dbReference type="SUPFAM" id="SSF49764">
    <property type="entry name" value="HSP20-like chaperones"/>
    <property type="match status" value="1"/>
</dbReference>
<dbReference type="Proteomes" id="UP000789524">
    <property type="component" value="Unassembled WGS sequence"/>
</dbReference>
<dbReference type="Gene3D" id="2.60.40.790">
    <property type="match status" value="1"/>
</dbReference>
<sequence>MDRFWDNFNKKMDAFRKRMENMGKRMETMGTRMEQQVCKEVYGNEYDVVIKMPGFNKKDISVDVKDGQLTIKAIHNEPGEALNSYLYVSDLPDNINDKGSWSYNGGVFKMIFHLKQNGYNPMGSNNLSKRNRRCDVIADDVVTYGP</sequence>
<reference evidence="2" key="1">
    <citation type="submission" date="2021-09" db="EMBL/GenBank/DDBJ databases">
        <authorList>
            <person name="Martin H S."/>
        </authorList>
    </citation>
    <scope>NUCLEOTIDE SEQUENCE</scope>
</reference>
<comment type="caution">
    <text evidence="2">The sequence shown here is derived from an EMBL/GenBank/DDBJ whole genome shotgun (WGS) entry which is preliminary data.</text>
</comment>